<keyword evidence="4" id="KW-1185">Reference proteome</keyword>
<dbReference type="PIRSF" id="PIRSF006470">
    <property type="entry name" value="DctB"/>
    <property type="match status" value="1"/>
</dbReference>
<reference evidence="3 4" key="1">
    <citation type="submission" date="2016-02" db="EMBL/GenBank/DDBJ databases">
        <title>Genome sequencing of a beta-galactosidase producing bacteria Rhizobium sp. 59.</title>
        <authorList>
            <person name="Wang D."/>
            <person name="Kot W."/>
            <person name="Qin Y."/>
            <person name="Hansen L."/>
            <person name="Naqvi K."/>
            <person name="Rensing C."/>
        </authorList>
    </citation>
    <scope>NUCLEOTIDE SEQUENCE [LARGE SCALE GENOMIC DNA]</scope>
    <source>
        <strain evidence="3 4">59</strain>
    </source>
</reference>
<evidence type="ECO:0000256" key="2">
    <source>
        <dbReference type="SAM" id="SignalP"/>
    </source>
</evidence>
<dbReference type="PANTHER" id="PTHR33376:SF2">
    <property type="entry name" value="DICARBOXYLATE-BINDING PERIPLASMIC PROTEIN"/>
    <property type="match status" value="1"/>
</dbReference>
<dbReference type="NCBIfam" id="NF037995">
    <property type="entry name" value="TRAP_S1"/>
    <property type="match status" value="1"/>
</dbReference>
<comment type="caution">
    <text evidence="3">The sequence shown here is derived from an EMBL/GenBank/DDBJ whole genome shotgun (WGS) entry which is preliminary data.</text>
</comment>
<dbReference type="Gene3D" id="3.40.190.170">
    <property type="entry name" value="Bacterial extracellular solute-binding protein, family 7"/>
    <property type="match status" value="1"/>
</dbReference>
<dbReference type="OrthoDB" id="9803763at2"/>
<protein>
    <submittedName>
        <fullName evidence="3">C4-dicarboxylate ABC transporter</fullName>
    </submittedName>
</protein>
<keyword evidence="1 2" id="KW-0732">Signal</keyword>
<dbReference type="EMBL" id="LSRP01000099">
    <property type="protein sequence ID" value="OJF94386.1"/>
    <property type="molecule type" value="Genomic_DNA"/>
</dbReference>
<dbReference type="GO" id="GO:0030288">
    <property type="term" value="C:outer membrane-bounded periplasmic space"/>
    <property type="evidence" value="ECO:0007669"/>
    <property type="project" value="InterPro"/>
</dbReference>
<dbReference type="GO" id="GO:0030246">
    <property type="term" value="F:carbohydrate binding"/>
    <property type="evidence" value="ECO:0007669"/>
    <property type="project" value="TreeGrafter"/>
</dbReference>
<dbReference type="Proteomes" id="UP000182661">
    <property type="component" value="Unassembled WGS sequence"/>
</dbReference>
<dbReference type="Pfam" id="PF03480">
    <property type="entry name" value="DctP"/>
    <property type="match status" value="1"/>
</dbReference>
<evidence type="ECO:0000313" key="3">
    <source>
        <dbReference type="EMBL" id="OJF94386.1"/>
    </source>
</evidence>
<dbReference type="InterPro" id="IPR038404">
    <property type="entry name" value="TRAP_DctP_sf"/>
</dbReference>
<dbReference type="InterPro" id="IPR004682">
    <property type="entry name" value="TRAP_DctP"/>
</dbReference>
<name>A0A657LQG6_9HYPH</name>
<evidence type="ECO:0000256" key="1">
    <source>
        <dbReference type="ARBA" id="ARBA00022729"/>
    </source>
</evidence>
<evidence type="ECO:0000313" key="4">
    <source>
        <dbReference type="Proteomes" id="UP000182661"/>
    </source>
</evidence>
<dbReference type="PANTHER" id="PTHR33376">
    <property type="match status" value="1"/>
</dbReference>
<proteinExistence type="predicted"/>
<dbReference type="RefSeq" id="WP_071834191.1">
    <property type="nucleotide sequence ID" value="NZ_LSRP01000099.1"/>
</dbReference>
<dbReference type="NCBIfam" id="TIGR00787">
    <property type="entry name" value="dctP"/>
    <property type="match status" value="1"/>
</dbReference>
<feature type="chain" id="PRO_5025041698" evidence="2">
    <location>
        <begin position="22"/>
        <end position="325"/>
    </location>
</feature>
<gene>
    <name evidence="3" type="ORF">AX760_20285</name>
</gene>
<organism evidence="3 4">
    <name type="scientific">Pararhizobium antarcticum</name>
    <dbReference type="NCBI Taxonomy" id="1798805"/>
    <lineage>
        <taxon>Bacteria</taxon>
        <taxon>Pseudomonadati</taxon>
        <taxon>Pseudomonadota</taxon>
        <taxon>Alphaproteobacteria</taxon>
        <taxon>Hyphomicrobiales</taxon>
        <taxon>Rhizobiaceae</taxon>
        <taxon>Rhizobium/Agrobacterium group</taxon>
        <taxon>Pararhizobium</taxon>
    </lineage>
</organism>
<accession>A0A657LQG6</accession>
<sequence>MNIRQIVAAAVLSLCASQASAQEFQLSHNAAAGNPKDVASQKFAELVEQKTDGRLKVSVGGSAQFGDDAETITNMRLGTIAFSANSQGTTSAVAPEIALLGLPFLFQDLKQAETVMDGPVGDKIAAAAETQGLVVLSWWNNGIRQTSNSKKAIVSPADLAGMKIRTPPDPMTVDIFTALGASPTPMAFSELYIALQQGVVDGQENPLINIFSSKLHEVQPFISMTNHKYESTPFLASKIVFDTLSPEDQQIVRDAAKEAGELNRQMVREQTDKLRGEIEATGVKINDVDPAPFVAATQSVYEKWHVQYPELVDELVAAAKAAAGK</sequence>
<dbReference type="InterPro" id="IPR018389">
    <property type="entry name" value="DctP_fam"/>
</dbReference>
<feature type="signal peptide" evidence="2">
    <location>
        <begin position="1"/>
        <end position="21"/>
    </location>
</feature>
<dbReference type="AlphaFoldDB" id="A0A657LQG6"/>
<dbReference type="GO" id="GO:0055085">
    <property type="term" value="P:transmembrane transport"/>
    <property type="evidence" value="ECO:0007669"/>
    <property type="project" value="InterPro"/>
</dbReference>
<dbReference type="CDD" id="cd13603">
    <property type="entry name" value="PBP2_TRAP_Siap_TeaA_like"/>
    <property type="match status" value="1"/>
</dbReference>